<gene>
    <name evidence="6" type="ORF">FSB_LOCUS60129</name>
</gene>
<evidence type="ECO:0000256" key="3">
    <source>
        <dbReference type="ARBA" id="ARBA00022679"/>
    </source>
</evidence>
<reference evidence="6" key="1">
    <citation type="submission" date="2018-02" db="EMBL/GenBank/DDBJ databases">
        <authorList>
            <person name="Cohen D.B."/>
            <person name="Kent A.D."/>
        </authorList>
    </citation>
    <scope>NUCLEOTIDE SEQUENCE</scope>
</reference>
<organism evidence="6">
    <name type="scientific">Fagus sylvatica</name>
    <name type="common">Beechnut</name>
    <dbReference type="NCBI Taxonomy" id="28930"/>
    <lineage>
        <taxon>Eukaryota</taxon>
        <taxon>Viridiplantae</taxon>
        <taxon>Streptophyta</taxon>
        <taxon>Embryophyta</taxon>
        <taxon>Tracheophyta</taxon>
        <taxon>Spermatophyta</taxon>
        <taxon>Magnoliopsida</taxon>
        <taxon>eudicotyledons</taxon>
        <taxon>Gunneridae</taxon>
        <taxon>Pentapetalae</taxon>
        <taxon>rosids</taxon>
        <taxon>fabids</taxon>
        <taxon>Fagales</taxon>
        <taxon>Fagaceae</taxon>
        <taxon>Fagus</taxon>
    </lineage>
</organism>
<dbReference type="GO" id="GO:0008168">
    <property type="term" value="F:methyltransferase activity"/>
    <property type="evidence" value="ECO:0007669"/>
    <property type="project" value="UniProtKB-KW"/>
</dbReference>
<dbReference type="Gene3D" id="3.40.50.150">
    <property type="entry name" value="Vaccinia Virus protein VP39"/>
    <property type="match status" value="1"/>
</dbReference>
<sequence length="396" mass="44536">MGTNQNPKKILKNTVAPSTALAYLDPQYWDERFSNEEHYEWFKDYSHFRHLIQAHIKPNSSVLELGCGNSQLCDELYKDGITEITCIDSSAIAVEKMQKRLTSKGYNGLLKLDCVKFFDSMLMSGICISMEMTGVLHLHINSCTTSQASSFWKVVELWAPEPGLLSVELRIGRPAKVKMLIGIGIGLGPAKGAPMPLSVLIPRKTLRVNFCIGNCCSYLRVGERMVSYAFWSDHVAFQTPLDLRTRGELMTLRLKGCYWLWGVVLSEVTRLHPPIFALKNTSIGSKDNGRLTLRETLRKQVKGLEADLQKKDDLLSSQDDTRRFYVGGFEHISENEDEEDDIQSKEHAVTPSEVQSTSPSGESEWRSGCQPYGWLDTSLFQALSCFPMGMASVFLL</sequence>
<accession>A0A2N9J442</accession>
<dbReference type="PANTHER" id="PTHR12176">
    <property type="entry name" value="SAM-DEPENDENT METHYLTRANSFERASE SUPERFAMILY PROTEIN"/>
    <property type="match status" value="1"/>
</dbReference>
<dbReference type="EMBL" id="OIVN01006394">
    <property type="protein sequence ID" value="SPD32247.1"/>
    <property type="molecule type" value="Genomic_DNA"/>
</dbReference>
<dbReference type="InterPro" id="IPR025714">
    <property type="entry name" value="Methyltranfer_dom"/>
</dbReference>
<dbReference type="SUPFAM" id="SSF53335">
    <property type="entry name" value="S-adenosyl-L-methionine-dependent methyltransferases"/>
    <property type="match status" value="1"/>
</dbReference>
<comment type="similarity">
    <text evidence="1">Belongs to the methyltransferase superfamily.</text>
</comment>
<dbReference type="AlphaFoldDB" id="A0A2N9J442"/>
<proteinExistence type="inferred from homology"/>
<keyword evidence="2" id="KW-0489">Methyltransferase</keyword>
<evidence type="ECO:0000256" key="2">
    <source>
        <dbReference type="ARBA" id="ARBA00022603"/>
    </source>
</evidence>
<protein>
    <recommendedName>
        <fullName evidence="5">Methyltransferase domain-containing protein</fullName>
    </recommendedName>
</protein>
<evidence type="ECO:0000256" key="1">
    <source>
        <dbReference type="ARBA" id="ARBA00008361"/>
    </source>
</evidence>
<dbReference type="InterPro" id="IPR051419">
    <property type="entry name" value="Lys/N-term_MeTrsfase_sf"/>
</dbReference>
<evidence type="ECO:0000256" key="4">
    <source>
        <dbReference type="SAM" id="MobiDB-lite"/>
    </source>
</evidence>
<keyword evidence="3" id="KW-0808">Transferase</keyword>
<dbReference type="CDD" id="cd02440">
    <property type="entry name" value="AdoMet_MTases"/>
    <property type="match status" value="1"/>
</dbReference>
<feature type="domain" description="Methyltransferase" evidence="5">
    <location>
        <begin position="57"/>
        <end position="108"/>
    </location>
</feature>
<dbReference type="GO" id="GO:0032259">
    <property type="term" value="P:methylation"/>
    <property type="evidence" value="ECO:0007669"/>
    <property type="project" value="UniProtKB-KW"/>
</dbReference>
<feature type="region of interest" description="Disordered" evidence="4">
    <location>
        <begin position="335"/>
        <end position="365"/>
    </location>
</feature>
<dbReference type="PANTHER" id="PTHR12176:SF80">
    <property type="entry name" value="EEF1A LYSINE METHYLTRANSFERASE 4"/>
    <property type="match status" value="1"/>
</dbReference>
<name>A0A2N9J442_FAGSY</name>
<evidence type="ECO:0000259" key="5">
    <source>
        <dbReference type="Pfam" id="PF13847"/>
    </source>
</evidence>
<feature type="compositionally biased region" description="Polar residues" evidence="4">
    <location>
        <begin position="352"/>
        <end position="361"/>
    </location>
</feature>
<evidence type="ECO:0000313" key="6">
    <source>
        <dbReference type="EMBL" id="SPD32247.1"/>
    </source>
</evidence>
<dbReference type="InterPro" id="IPR029063">
    <property type="entry name" value="SAM-dependent_MTases_sf"/>
</dbReference>
<dbReference type="Pfam" id="PF13847">
    <property type="entry name" value="Methyltransf_31"/>
    <property type="match status" value="1"/>
</dbReference>